<feature type="compositionally biased region" description="Basic and acidic residues" evidence="1">
    <location>
        <begin position="111"/>
        <end position="120"/>
    </location>
</feature>
<dbReference type="OrthoDB" id="4062651at2759"/>
<organism evidence="3 4">
    <name type="scientific">Pseudo-nitzschia multistriata</name>
    <dbReference type="NCBI Taxonomy" id="183589"/>
    <lineage>
        <taxon>Eukaryota</taxon>
        <taxon>Sar</taxon>
        <taxon>Stramenopiles</taxon>
        <taxon>Ochrophyta</taxon>
        <taxon>Bacillariophyta</taxon>
        <taxon>Bacillariophyceae</taxon>
        <taxon>Bacillariophycidae</taxon>
        <taxon>Bacillariales</taxon>
        <taxon>Bacillariaceae</taxon>
        <taxon>Pseudo-nitzschia</taxon>
    </lineage>
</organism>
<dbReference type="SUPFAM" id="SSF52058">
    <property type="entry name" value="L domain-like"/>
    <property type="match status" value="1"/>
</dbReference>
<protein>
    <recommendedName>
        <fullName evidence="5">Leucine-rich repeat-containing N-terminal plant-type domain-containing protein</fullName>
    </recommendedName>
</protein>
<evidence type="ECO:0000313" key="3">
    <source>
        <dbReference type="EMBL" id="VEU39935.1"/>
    </source>
</evidence>
<evidence type="ECO:0000256" key="1">
    <source>
        <dbReference type="SAM" id="MobiDB-lite"/>
    </source>
</evidence>
<accession>A0A448ZD13</accession>
<evidence type="ECO:0008006" key="5">
    <source>
        <dbReference type="Google" id="ProtNLM"/>
    </source>
</evidence>
<sequence>MLDAGSKEAFAPVEFDEKTIEDQFSDEIDNDGNLFGETDDAALVVRVPYDANDGDGGHNHPASGSNNTRKYRPGRWRWRCWGLVLVALSIGVLVSAGMLWQGSRKHRLDDDSILDRKSHDPSASSIIHSAAENSNYGQNGIDMDERNSHSYTNKHPLDPWLFSGEGNHDTPNNHNTPNNHDSPTTYERGVESRLERERHFANLAVQWSDGVALSWKHSPARMALDWILDDDPMHLPTYGDRFVFQQRYIAAVFYFATRGQQQTAHEDLHDDSSSSGGSEDSAPFLANTDVCLWANSNGKSGIFCDDEGNIVKLNFRDFGLAGTLPRELGFLSGLTSINLEGNDISGTVPSHYGLLVNLERMGLGTYDGR</sequence>
<proteinExistence type="predicted"/>
<evidence type="ECO:0000256" key="2">
    <source>
        <dbReference type="SAM" id="Phobius"/>
    </source>
</evidence>
<feature type="region of interest" description="Disordered" evidence="1">
    <location>
        <begin position="111"/>
        <end position="190"/>
    </location>
</feature>
<reference evidence="3 4" key="1">
    <citation type="submission" date="2019-01" db="EMBL/GenBank/DDBJ databases">
        <authorList>
            <person name="Ferrante I. M."/>
        </authorList>
    </citation>
    <scope>NUCLEOTIDE SEQUENCE [LARGE SCALE GENOMIC DNA]</scope>
    <source>
        <strain evidence="3 4">B856</strain>
    </source>
</reference>
<gene>
    <name evidence="3" type="ORF">PSNMU_V1.4_AUG-EV-PASAV3_0068130</name>
</gene>
<dbReference type="InterPro" id="IPR032675">
    <property type="entry name" value="LRR_dom_sf"/>
</dbReference>
<feature type="transmembrane region" description="Helical" evidence="2">
    <location>
        <begin position="80"/>
        <end position="100"/>
    </location>
</feature>
<dbReference type="AlphaFoldDB" id="A0A448ZD13"/>
<keyword evidence="2" id="KW-1133">Transmembrane helix</keyword>
<dbReference type="EMBL" id="CAACVS010000247">
    <property type="protein sequence ID" value="VEU39935.1"/>
    <property type="molecule type" value="Genomic_DNA"/>
</dbReference>
<keyword evidence="4" id="KW-1185">Reference proteome</keyword>
<dbReference type="Proteomes" id="UP000291116">
    <property type="component" value="Unassembled WGS sequence"/>
</dbReference>
<name>A0A448ZD13_9STRA</name>
<feature type="compositionally biased region" description="Polar residues" evidence="1">
    <location>
        <begin position="121"/>
        <end position="138"/>
    </location>
</feature>
<keyword evidence="2" id="KW-0472">Membrane</keyword>
<feature type="compositionally biased region" description="Low complexity" evidence="1">
    <location>
        <begin position="169"/>
        <end position="185"/>
    </location>
</feature>
<evidence type="ECO:0000313" key="4">
    <source>
        <dbReference type="Proteomes" id="UP000291116"/>
    </source>
</evidence>
<dbReference type="Gene3D" id="3.80.10.10">
    <property type="entry name" value="Ribonuclease Inhibitor"/>
    <property type="match status" value="1"/>
</dbReference>
<keyword evidence="2" id="KW-0812">Transmembrane</keyword>